<evidence type="ECO:0000313" key="3">
    <source>
        <dbReference type="Proteomes" id="UP001388366"/>
    </source>
</evidence>
<keyword evidence="3" id="KW-1185">Reference proteome</keyword>
<feature type="transmembrane region" description="Helical" evidence="1">
    <location>
        <begin position="28"/>
        <end position="48"/>
    </location>
</feature>
<dbReference type="EMBL" id="JBBMQU010000019">
    <property type="protein sequence ID" value="MEM5551421.1"/>
    <property type="molecule type" value="Genomic_DNA"/>
</dbReference>
<gene>
    <name evidence="2" type="ORF">WNY63_11835</name>
</gene>
<dbReference type="RefSeq" id="WP_054206083.1">
    <property type="nucleotide sequence ID" value="NZ_BDDS01000012.1"/>
</dbReference>
<reference evidence="2 3" key="1">
    <citation type="submission" date="2024-03" db="EMBL/GenBank/DDBJ databases">
        <title>Community enrichment and isolation of bacterial strains for fucoidan degradation.</title>
        <authorList>
            <person name="Sichert A."/>
        </authorList>
    </citation>
    <scope>NUCLEOTIDE SEQUENCE [LARGE SCALE GENOMIC DNA]</scope>
    <source>
        <strain evidence="2 3">AS81</strain>
    </source>
</reference>
<accession>A0ABU9U4Y4</accession>
<protein>
    <submittedName>
        <fullName evidence="2">Uncharacterized protein</fullName>
    </submittedName>
</protein>
<keyword evidence="1" id="KW-0812">Transmembrane</keyword>
<proteinExistence type="predicted"/>
<evidence type="ECO:0000313" key="2">
    <source>
        <dbReference type="EMBL" id="MEM5551421.1"/>
    </source>
</evidence>
<dbReference type="Proteomes" id="UP001388366">
    <property type="component" value="Unassembled WGS sequence"/>
</dbReference>
<evidence type="ECO:0000256" key="1">
    <source>
        <dbReference type="SAM" id="Phobius"/>
    </source>
</evidence>
<organism evidence="2 3">
    <name type="scientific">Pseudoalteromonas neustonica</name>
    <dbReference type="NCBI Taxonomy" id="1840331"/>
    <lineage>
        <taxon>Bacteria</taxon>
        <taxon>Pseudomonadati</taxon>
        <taxon>Pseudomonadota</taxon>
        <taxon>Gammaproteobacteria</taxon>
        <taxon>Alteromonadales</taxon>
        <taxon>Pseudoalteromonadaceae</taxon>
        <taxon>Pseudoalteromonas</taxon>
    </lineage>
</organism>
<keyword evidence="1" id="KW-1133">Transmembrane helix</keyword>
<name>A0ABU9U4Y4_9GAMM</name>
<feature type="transmembrane region" description="Helical" evidence="1">
    <location>
        <begin position="54"/>
        <end position="76"/>
    </location>
</feature>
<sequence>MLIPISNDYYPASTVGDFYTRLLTGANVALGVSTVFMLVTVLLSYPYAHYLPMTLQIVAHISTILAATVLKISYVLRCVALNGLGKEVR</sequence>
<comment type="caution">
    <text evidence="2">The sequence shown here is derived from an EMBL/GenBank/DDBJ whole genome shotgun (WGS) entry which is preliminary data.</text>
</comment>
<keyword evidence="1" id="KW-0472">Membrane</keyword>